<protein>
    <recommendedName>
        <fullName evidence="2">DnaJ homologue subfamily C member 28 conserved domain-containing protein</fullName>
    </recommendedName>
</protein>
<dbReference type="GeneID" id="66113479"/>
<feature type="domain" description="DnaJ homologue subfamily C member 28 conserved" evidence="2">
    <location>
        <begin position="186"/>
        <end position="259"/>
    </location>
</feature>
<dbReference type="PANTHER" id="PTHR39394">
    <property type="entry name" value="YALI0E31793P"/>
    <property type="match status" value="1"/>
</dbReference>
<name>A0A9P7VDE7_9ASCO</name>
<gene>
    <name evidence="3" type="ORF">KQ657_000105</name>
</gene>
<dbReference type="InterPro" id="IPR018961">
    <property type="entry name" value="DnaJ_homolog_subfam-C_membr-28"/>
</dbReference>
<sequence>MRRFYSTDPPVSALAQRIASILESKINDSTASQLSNDPTLSEQLKVLKELDLAKAKEYNQKHQVALKRTDLSNERLLASNKHARETANAKPWTGTESLHDANLRMLVDSKPPPLKVSTGKRILSARESSLDYKLGIGIGTGKDSENKPESESEAGSFKEMYKERLLGPSMLVNSNPQSAFGMIGSIADARIAELINKTTGRFDSDHNMSQVRGKPLSKEYLQNCTDLNFFMNKIMQNQEVLPPWVENKKLLVAEINRFRQDLDNSSLDLSLVAFFKLKVDKLNQQIRNYNLLAPSASLHMFKLLWETELSSRNQRLHNKPKILESSIPSSSSNHISSTESGTPEKESIWSSFRGIFK</sequence>
<evidence type="ECO:0000313" key="4">
    <source>
        <dbReference type="Proteomes" id="UP000790833"/>
    </source>
</evidence>
<feature type="compositionally biased region" description="Low complexity" evidence="1">
    <location>
        <begin position="325"/>
        <end position="340"/>
    </location>
</feature>
<dbReference type="OrthoDB" id="1922282at2759"/>
<accession>A0A9P7VDE7</accession>
<dbReference type="Proteomes" id="UP000790833">
    <property type="component" value="Unassembled WGS sequence"/>
</dbReference>
<evidence type="ECO:0000256" key="1">
    <source>
        <dbReference type="SAM" id="MobiDB-lite"/>
    </source>
</evidence>
<evidence type="ECO:0000259" key="2">
    <source>
        <dbReference type="Pfam" id="PF09350"/>
    </source>
</evidence>
<comment type="caution">
    <text evidence="3">The sequence shown here is derived from an EMBL/GenBank/DDBJ whole genome shotgun (WGS) entry which is preliminary data.</text>
</comment>
<feature type="region of interest" description="Disordered" evidence="1">
    <location>
        <begin position="320"/>
        <end position="357"/>
    </location>
</feature>
<dbReference type="EMBL" id="JAHMUF010000001">
    <property type="protein sequence ID" value="KAG7196093.1"/>
    <property type="molecule type" value="Genomic_DNA"/>
</dbReference>
<dbReference type="Pfam" id="PF09350">
    <property type="entry name" value="DJC28_CD"/>
    <property type="match status" value="1"/>
</dbReference>
<keyword evidence="4" id="KW-1185">Reference proteome</keyword>
<evidence type="ECO:0000313" key="3">
    <source>
        <dbReference type="EMBL" id="KAG7196093.1"/>
    </source>
</evidence>
<dbReference type="RefSeq" id="XP_043051638.1">
    <property type="nucleotide sequence ID" value="XM_043190961.1"/>
</dbReference>
<reference evidence="3" key="1">
    <citation type="submission" date="2021-03" db="EMBL/GenBank/DDBJ databases">
        <authorList>
            <person name="Palmer J.M."/>
        </authorList>
    </citation>
    <scope>NUCLEOTIDE SEQUENCE</scope>
    <source>
        <strain evidence="3">ARV_011</strain>
    </source>
</reference>
<organism evidence="3 4">
    <name type="scientific">Scheffersomyces spartinae</name>
    <dbReference type="NCBI Taxonomy" id="45513"/>
    <lineage>
        <taxon>Eukaryota</taxon>
        <taxon>Fungi</taxon>
        <taxon>Dikarya</taxon>
        <taxon>Ascomycota</taxon>
        <taxon>Saccharomycotina</taxon>
        <taxon>Pichiomycetes</taxon>
        <taxon>Debaryomycetaceae</taxon>
        <taxon>Scheffersomyces</taxon>
    </lineage>
</organism>
<proteinExistence type="predicted"/>
<dbReference type="PANTHER" id="PTHR39394:SF1">
    <property type="entry name" value="DNAJ HOMOLOGUE SUBFAMILY C MEMBER 28 CONSERVED DOMAIN-CONTAINING PROTEIN"/>
    <property type="match status" value="1"/>
</dbReference>
<dbReference type="AlphaFoldDB" id="A0A9P7VDE7"/>